<evidence type="ECO:0000256" key="2">
    <source>
        <dbReference type="SAM" id="MobiDB-lite"/>
    </source>
</evidence>
<dbReference type="PANTHER" id="PTHR14715">
    <property type="entry name" value="FAM124 DOMAIN-CONTAINING PROTEIN-RELATED"/>
    <property type="match status" value="1"/>
</dbReference>
<accession>A0A1S3FFT4</accession>
<reference evidence="5" key="1">
    <citation type="submission" date="2025-08" db="UniProtKB">
        <authorList>
            <consortium name="RefSeq"/>
        </authorList>
    </citation>
    <scope>IDENTIFICATION</scope>
    <source>
        <tissue evidence="5">Kidney</tissue>
    </source>
</reference>
<comment type="similarity">
    <text evidence="1">Belongs to the FAM124 family.</text>
</comment>
<dbReference type="AlphaFoldDB" id="A0A1S3FFT4"/>
<dbReference type="STRING" id="10020.ENSDORP00000000866"/>
<evidence type="ECO:0000256" key="1">
    <source>
        <dbReference type="ARBA" id="ARBA00006440"/>
    </source>
</evidence>
<evidence type="ECO:0000313" key="4">
    <source>
        <dbReference type="Proteomes" id="UP000081671"/>
    </source>
</evidence>
<feature type="compositionally biased region" description="Low complexity" evidence="2">
    <location>
        <begin position="315"/>
        <end position="324"/>
    </location>
</feature>
<feature type="region of interest" description="Disordered" evidence="2">
    <location>
        <begin position="287"/>
        <end position="326"/>
    </location>
</feature>
<dbReference type="InParanoid" id="A0A1S3FFT4"/>
<gene>
    <name evidence="5" type="primary">Fam124b</name>
</gene>
<dbReference type="OMA" id="PWQCYPA"/>
<dbReference type="CTD" id="79843"/>
<dbReference type="PANTHER" id="PTHR14715:SF2">
    <property type="entry name" value="PROTEIN FAM124B"/>
    <property type="match status" value="1"/>
</dbReference>
<dbReference type="OrthoDB" id="10023686at2759"/>
<evidence type="ECO:0000313" key="5">
    <source>
        <dbReference type="RefSeq" id="XP_012875140.1"/>
    </source>
</evidence>
<dbReference type="RefSeq" id="XP_012875140.1">
    <property type="nucleotide sequence ID" value="XM_013019686.1"/>
</dbReference>
<sequence>MEETQEPPAMTVHLLADAGHGWLLQQALDQLLDHICPEVRLFQVSERVRPVKYYGKSHPRRCEFPGMSVWLFLDERLGQERLCHVLDSLQCAPWRCLPAQGRPCPYLPAKQEIYSLDSQMPTWSVRQCRDGPEILRITLHCGFDNYEDAIRLYGMILQREATVQKSSVCFFVLYTTPSFALQLSLKQLPPGTSVDPQESSVLQFRVQEIGQLVPLLPNPCVPISRTRWRTQDYDGHTILLQVQLSPGPGVENGELSFLGALGSRLASGCAQRPMEWRTQRSRSRRFKVRSLEFPEPRGTADSSDGPSWRSPGLASQVSSSATSSWPHLPPHVLKPAWGMNEDGFQKLEAETDVDTGFTIINPEPVVNSLSKDLETRLPPSCPEEATSLRKAAPDVRVCPLSLAGPKELGARKIISTCSHRLPIQGEEKEEEEFFI</sequence>
<dbReference type="InterPro" id="IPR046365">
    <property type="entry name" value="FAM124_dom"/>
</dbReference>
<keyword evidence="4" id="KW-1185">Reference proteome</keyword>
<dbReference type="FunCoup" id="A0A1S3FFT4">
    <property type="interactions" value="1183"/>
</dbReference>
<dbReference type="KEGG" id="dord:105988125"/>
<protein>
    <submittedName>
        <fullName evidence="5">Protein FAM124B</fullName>
    </submittedName>
</protein>
<dbReference type="InterPro" id="IPR029380">
    <property type="entry name" value="FAM124"/>
</dbReference>
<evidence type="ECO:0000259" key="3">
    <source>
        <dbReference type="Pfam" id="PF15067"/>
    </source>
</evidence>
<dbReference type="Proteomes" id="UP000081671">
    <property type="component" value="Unplaced"/>
</dbReference>
<feature type="domain" description="FAM124" evidence="3">
    <location>
        <begin position="10"/>
        <end position="241"/>
    </location>
</feature>
<organism evidence="4 5">
    <name type="scientific">Dipodomys ordii</name>
    <name type="common">Ord's kangaroo rat</name>
    <dbReference type="NCBI Taxonomy" id="10020"/>
    <lineage>
        <taxon>Eukaryota</taxon>
        <taxon>Metazoa</taxon>
        <taxon>Chordata</taxon>
        <taxon>Craniata</taxon>
        <taxon>Vertebrata</taxon>
        <taxon>Euteleostomi</taxon>
        <taxon>Mammalia</taxon>
        <taxon>Eutheria</taxon>
        <taxon>Euarchontoglires</taxon>
        <taxon>Glires</taxon>
        <taxon>Rodentia</taxon>
        <taxon>Castorimorpha</taxon>
        <taxon>Heteromyidae</taxon>
        <taxon>Dipodomyinae</taxon>
        <taxon>Dipodomys</taxon>
    </lineage>
</organism>
<dbReference type="GO" id="GO:0005739">
    <property type="term" value="C:mitochondrion"/>
    <property type="evidence" value="ECO:0007669"/>
    <property type="project" value="Ensembl"/>
</dbReference>
<dbReference type="GO" id="GO:0005654">
    <property type="term" value="C:nucleoplasm"/>
    <property type="evidence" value="ECO:0007669"/>
    <property type="project" value="Ensembl"/>
</dbReference>
<dbReference type="Pfam" id="PF15067">
    <property type="entry name" value="FAM124"/>
    <property type="match status" value="1"/>
</dbReference>
<proteinExistence type="inferred from homology"/>
<name>A0A1S3FFT4_DIPOR</name>
<dbReference type="GeneID" id="105988125"/>